<keyword evidence="2" id="KW-1185">Reference proteome</keyword>
<reference evidence="1" key="2">
    <citation type="journal article" date="2022" name="New Phytol.">
        <title>Evolutionary transition to the ectomycorrhizal habit in the genomes of a hyperdiverse lineage of mushroom-forming fungi.</title>
        <authorList>
            <person name="Looney B."/>
            <person name="Miyauchi S."/>
            <person name="Morin E."/>
            <person name="Drula E."/>
            <person name="Courty P.E."/>
            <person name="Kohler A."/>
            <person name="Kuo A."/>
            <person name="LaButti K."/>
            <person name="Pangilinan J."/>
            <person name="Lipzen A."/>
            <person name="Riley R."/>
            <person name="Andreopoulos W."/>
            <person name="He G."/>
            <person name="Johnson J."/>
            <person name="Nolan M."/>
            <person name="Tritt A."/>
            <person name="Barry K.W."/>
            <person name="Grigoriev I.V."/>
            <person name="Nagy L.G."/>
            <person name="Hibbett D."/>
            <person name="Henrissat B."/>
            <person name="Matheny P.B."/>
            <person name="Labbe J."/>
            <person name="Martin F.M."/>
        </authorList>
    </citation>
    <scope>NUCLEOTIDE SEQUENCE</scope>
    <source>
        <strain evidence="1">HHB10654</strain>
    </source>
</reference>
<organism evidence="1 2">
    <name type="scientific">Artomyces pyxidatus</name>
    <dbReference type="NCBI Taxonomy" id="48021"/>
    <lineage>
        <taxon>Eukaryota</taxon>
        <taxon>Fungi</taxon>
        <taxon>Dikarya</taxon>
        <taxon>Basidiomycota</taxon>
        <taxon>Agaricomycotina</taxon>
        <taxon>Agaricomycetes</taxon>
        <taxon>Russulales</taxon>
        <taxon>Auriscalpiaceae</taxon>
        <taxon>Artomyces</taxon>
    </lineage>
</organism>
<name>A0ACB8TBM5_9AGAM</name>
<gene>
    <name evidence="1" type="ORF">BV25DRAFT_1822035</name>
</gene>
<protein>
    <submittedName>
        <fullName evidence="1">Uncharacterized protein</fullName>
    </submittedName>
</protein>
<dbReference type="EMBL" id="MU277195">
    <property type="protein sequence ID" value="KAI0065576.1"/>
    <property type="molecule type" value="Genomic_DNA"/>
</dbReference>
<proteinExistence type="predicted"/>
<dbReference type="Proteomes" id="UP000814140">
    <property type="component" value="Unassembled WGS sequence"/>
</dbReference>
<accession>A0ACB8TBM5</accession>
<comment type="caution">
    <text evidence="1">The sequence shown here is derived from an EMBL/GenBank/DDBJ whole genome shotgun (WGS) entry which is preliminary data.</text>
</comment>
<evidence type="ECO:0000313" key="1">
    <source>
        <dbReference type="EMBL" id="KAI0065576.1"/>
    </source>
</evidence>
<evidence type="ECO:0000313" key="2">
    <source>
        <dbReference type="Proteomes" id="UP000814140"/>
    </source>
</evidence>
<sequence>MIARKSRITARGVLASLTAILWAFTAAFDVVNLWDAIATPSPLVPARSELAVCGSLVLWRLVWHFLSTANYLPFVLLIIVPALQPSSRTRIPCVFALCTWVPLGLVLLSASRACEAAAPHAWEGATIRA</sequence>
<reference evidence="1" key="1">
    <citation type="submission" date="2021-03" db="EMBL/GenBank/DDBJ databases">
        <authorList>
            <consortium name="DOE Joint Genome Institute"/>
            <person name="Ahrendt S."/>
            <person name="Looney B.P."/>
            <person name="Miyauchi S."/>
            <person name="Morin E."/>
            <person name="Drula E."/>
            <person name="Courty P.E."/>
            <person name="Chicoki N."/>
            <person name="Fauchery L."/>
            <person name="Kohler A."/>
            <person name="Kuo A."/>
            <person name="Labutti K."/>
            <person name="Pangilinan J."/>
            <person name="Lipzen A."/>
            <person name="Riley R."/>
            <person name="Andreopoulos W."/>
            <person name="He G."/>
            <person name="Johnson J."/>
            <person name="Barry K.W."/>
            <person name="Grigoriev I.V."/>
            <person name="Nagy L."/>
            <person name="Hibbett D."/>
            <person name="Henrissat B."/>
            <person name="Matheny P.B."/>
            <person name="Labbe J."/>
            <person name="Martin F."/>
        </authorList>
    </citation>
    <scope>NUCLEOTIDE SEQUENCE</scope>
    <source>
        <strain evidence="1">HHB10654</strain>
    </source>
</reference>